<sequence length="123" mass="14077">MSDHDHGNEDETRTDTDTDTEIDPATLLPSDRMRQQALEGEVTQIHRGQQYATEGATFTIDGTTFGVVEVRERTLGELTDADARAEGVEDLEAYRELLERAHDHFEWDDESDVVLHRFEQRSE</sequence>
<feature type="region of interest" description="Disordered" evidence="1">
    <location>
        <begin position="1"/>
        <end position="29"/>
    </location>
</feature>
<evidence type="ECO:0000256" key="1">
    <source>
        <dbReference type="SAM" id="MobiDB-lite"/>
    </source>
</evidence>
<evidence type="ECO:0000313" key="5">
    <source>
        <dbReference type="Proteomes" id="UP001321018"/>
    </source>
</evidence>
<dbReference type="EMBL" id="JAOPKA010000003">
    <property type="protein sequence ID" value="MCU4741079.1"/>
    <property type="molecule type" value="Genomic_DNA"/>
</dbReference>
<organism evidence="2 5">
    <name type="scientific">Natronoglomus mannanivorans</name>
    <dbReference type="NCBI Taxonomy" id="2979990"/>
    <lineage>
        <taxon>Archaea</taxon>
        <taxon>Methanobacteriati</taxon>
        <taxon>Methanobacteriota</taxon>
        <taxon>Stenosarchaea group</taxon>
        <taxon>Halobacteria</taxon>
        <taxon>Halobacteriales</taxon>
        <taxon>Natrialbaceae</taxon>
        <taxon>Natronoglomus</taxon>
    </lineage>
</organism>
<evidence type="ECO:0000313" key="3">
    <source>
        <dbReference type="EMBL" id="MCU4973597.1"/>
    </source>
</evidence>
<dbReference type="InterPro" id="IPR015947">
    <property type="entry name" value="PUA-like_sf"/>
</dbReference>
<name>A0AAP3E1H9_9EURY</name>
<evidence type="ECO:0000313" key="4">
    <source>
        <dbReference type="Proteomes" id="UP001320972"/>
    </source>
</evidence>
<dbReference type="AlphaFoldDB" id="A0AAP3E1H9"/>
<protein>
    <submittedName>
        <fullName evidence="2">ASCH domain-containing protein</fullName>
    </submittedName>
</protein>
<proteinExistence type="predicted"/>
<evidence type="ECO:0000313" key="2">
    <source>
        <dbReference type="EMBL" id="MCU4741079.1"/>
    </source>
</evidence>
<dbReference type="Proteomes" id="UP001320972">
    <property type="component" value="Unassembled WGS sequence"/>
</dbReference>
<keyword evidence="4" id="KW-1185">Reference proteome</keyword>
<reference evidence="2 4" key="1">
    <citation type="submission" date="2022-09" db="EMBL/GenBank/DDBJ databases">
        <title>Enrichment on poylsaccharides allowed isolation of novel metabolic and taxonomic groups of Haloarchaea.</title>
        <authorList>
            <person name="Sorokin D.Y."/>
            <person name="Elcheninov A.G."/>
            <person name="Khizhniak T.V."/>
            <person name="Kolganova T.V."/>
            <person name="Kublanov I.V."/>
        </authorList>
    </citation>
    <scope>NUCLEOTIDE SEQUENCE</scope>
    <source>
        <strain evidence="3 4">AArc-m2/3/4</strain>
        <strain evidence="2">AArc-xg1-1</strain>
    </source>
</reference>
<dbReference type="SUPFAM" id="SSF88697">
    <property type="entry name" value="PUA domain-like"/>
    <property type="match status" value="1"/>
</dbReference>
<dbReference type="Proteomes" id="UP001321018">
    <property type="component" value="Unassembled WGS sequence"/>
</dbReference>
<dbReference type="EMBL" id="JAOPKB010000007">
    <property type="protein sequence ID" value="MCU4973597.1"/>
    <property type="molecule type" value="Genomic_DNA"/>
</dbReference>
<gene>
    <name evidence="3" type="ORF">OB955_12705</name>
    <name evidence="2" type="ORF">OB960_06660</name>
</gene>
<feature type="compositionally biased region" description="Basic and acidic residues" evidence="1">
    <location>
        <begin position="1"/>
        <end position="16"/>
    </location>
</feature>
<comment type="caution">
    <text evidence="2">The sequence shown here is derived from an EMBL/GenBank/DDBJ whole genome shotgun (WGS) entry which is preliminary data.</text>
</comment>
<accession>A0AAP3E1H9</accession>